<sequence length="48" mass="5446">ISTVPFSIRVTATQPLSSDKKPHRAARKFKCEGIVRLNKQKRRVINAV</sequence>
<accession>A0A6G0MJ66</accession>
<gene>
    <name evidence="1" type="ORF">PF004_g27909</name>
</gene>
<organism evidence="1 2">
    <name type="scientific">Phytophthora fragariae</name>
    <dbReference type="NCBI Taxonomy" id="53985"/>
    <lineage>
        <taxon>Eukaryota</taxon>
        <taxon>Sar</taxon>
        <taxon>Stramenopiles</taxon>
        <taxon>Oomycota</taxon>
        <taxon>Peronosporomycetes</taxon>
        <taxon>Peronosporales</taxon>
        <taxon>Peronosporaceae</taxon>
        <taxon>Phytophthora</taxon>
    </lineage>
</organism>
<protein>
    <submittedName>
        <fullName evidence="1">Uncharacterized protein</fullName>
    </submittedName>
</protein>
<comment type="caution">
    <text evidence="1">The sequence shown here is derived from an EMBL/GenBank/DDBJ whole genome shotgun (WGS) entry which is preliminary data.</text>
</comment>
<evidence type="ECO:0000313" key="2">
    <source>
        <dbReference type="Proteomes" id="UP000476176"/>
    </source>
</evidence>
<evidence type="ECO:0000313" key="1">
    <source>
        <dbReference type="EMBL" id="KAE9170323.1"/>
    </source>
</evidence>
<feature type="non-terminal residue" evidence="1">
    <location>
        <position position="1"/>
    </location>
</feature>
<dbReference type="Proteomes" id="UP000476176">
    <property type="component" value="Unassembled WGS sequence"/>
</dbReference>
<name>A0A6G0MJ66_9STRA</name>
<dbReference type="AlphaFoldDB" id="A0A6G0MJ66"/>
<reference evidence="1 2" key="1">
    <citation type="submission" date="2018-09" db="EMBL/GenBank/DDBJ databases">
        <title>Genomic investigation of the strawberry pathogen Phytophthora fragariae indicates pathogenicity is determined by transcriptional variation in three key races.</title>
        <authorList>
            <person name="Adams T.M."/>
            <person name="Armitage A.D."/>
            <person name="Sobczyk M.K."/>
            <person name="Bates H.J."/>
            <person name="Dunwell J.M."/>
            <person name="Nellist C.F."/>
            <person name="Harrison R.J."/>
        </authorList>
    </citation>
    <scope>NUCLEOTIDE SEQUENCE [LARGE SCALE GENOMIC DNA]</scope>
    <source>
        <strain evidence="1 2">BC-23</strain>
    </source>
</reference>
<dbReference type="EMBL" id="QXGC01004258">
    <property type="protein sequence ID" value="KAE9170323.1"/>
    <property type="molecule type" value="Genomic_DNA"/>
</dbReference>
<proteinExistence type="predicted"/>